<feature type="region of interest" description="Disordered" evidence="1">
    <location>
        <begin position="1"/>
        <end position="53"/>
    </location>
</feature>
<evidence type="ECO:0000256" key="1">
    <source>
        <dbReference type="SAM" id="MobiDB-lite"/>
    </source>
</evidence>
<reference evidence="2 3" key="1">
    <citation type="journal article" date="2020" name="ISME J.">
        <title>Enrichment and physiological characterization of a novel comammox Nitrospira indicates ammonium inhibition of complete nitrification.</title>
        <authorList>
            <person name="Sakoula D."/>
            <person name="Koch H."/>
            <person name="Frank J."/>
            <person name="Jetten M.S.M."/>
            <person name="van Kessel M.A.H.J."/>
            <person name="Lucker S."/>
        </authorList>
    </citation>
    <scope>NUCLEOTIDE SEQUENCE [LARGE SCALE GENOMIC DNA]</scope>
    <source>
        <strain evidence="2">Comreactor17</strain>
    </source>
</reference>
<name>A0A7S8FH09_9BACT</name>
<proteinExistence type="predicted"/>
<sequence length="53" mass="5900">MIHQGPAENRRVIGVRVEPPTRSDRSGAQGLPPSTPPPRSLTERLRATKLKTW</sequence>
<dbReference type="KEGG" id="nkf:Nkreftii_003487"/>
<accession>A0A7S8FH09</accession>
<evidence type="ECO:0000313" key="3">
    <source>
        <dbReference type="Proteomes" id="UP000593737"/>
    </source>
</evidence>
<organism evidence="2 3">
    <name type="scientific">Candidatus Nitrospira kreftii</name>
    <dbReference type="NCBI Taxonomy" id="2652173"/>
    <lineage>
        <taxon>Bacteria</taxon>
        <taxon>Pseudomonadati</taxon>
        <taxon>Nitrospirota</taxon>
        <taxon>Nitrospiria</taxon>
        <taxon>Nitrospirales</taxon>
        <taxon>Nitrospiraceae</taxon>
        <taxon>Nitrospira</taxon>
    </lineage>
</organism>
<dbReference type="Proteomes" id="UP000593737">
    <property type="component" value="Chromosome"/>
</dbReference>
<dbReference type="AlphaFoldDB" id="A0A7S8FH09"/>
<evidence type="ECO:0000313" key="2">
    <source>
        <dbReference type="EMBL" id="QPD05713.1"/>
    </source>
</evidence>
<protein>
    <submittedName>
        <fullName evidence="2">Uncharacterized protein</fullName>
    </submittedName>
</protein>
<gene>
    <name evidence="2" type="ORF">Nkreftii_003487</name>
</gene>
<dbReference type="EMBL" id="CP047423">
    <property type="protein sequence ID" value="QPD05713.1"/>
    <property type="molecule type" value="Genomic_DNA"/>
</dbReference>